<dbReference type="GO" id="GO:0016810">
    <property type="term" value="F:hydrolase activity, acting on carbon-nitrogen (but not peptide) bonds"/>
    <property type="evidence" value="ECO:0007669"/>
    <property type="project" value="InterPro"/>
</dbReference>
<dbReference type="GO" id="GO:0005975">
    <property type="term" value="P:carbohydrate metabolic process"/>
    <property type="evidence" value="ECO:0007669"/>
    <property type="project" value="InterPro"/>
</dbReference>
<dbReference type="PANTHER" id="PTHR10587:SF133">
    <property type="entry name" value="CHITIN DEACETYLASE 1-RELATED"/>
    <property type="match status" value="1"/>
</dbReference>
<keyword evidence="1" id="KW-0479">Metal-binding</keyword>
<name>A0A9X2AMX0_9BURK</name>
<dbReference type="Gene3D" id="3.20.20.370">
    <property type="entry name" value="Glycoside hydrolase/deacetylase"/>
    <property type="match status" value="1"/>
</dbReference>
<organism evidence="5 6">
    <name type="scientific">Variovorax terrae</name>
    <dbReference type="NCBI Taxonomy" id="2923278"/>
    <lineage>
        <taxon>Bacteria</taxon>
        <taxon>Pseudomonadati</taxon>
        <taxon>Pseudomonadota</taxon>
        <taxon>Betaproteobacteria</taxon>
        <taxon>Burkholderiales</taxon>
        <taxon>Comamonadaceae</taxon>
        <taxon>Variovorax</taxon>
    </lineage>
</organism>
<evidence type="ECO:0000256" key="1">
    <source>
        <dbReference type="ARBA" id="ARBA00022723"/>
    </source>
</evidence>
<keyword evidence="3" id="KW-0732">Signal</keyword>
<proteinExistence type="predicted"/>
<evidence type="ECO:0000313" key="5">
    <source>
        <dbReference type="EMBL" id="MCJ0764193.1"/>
    </source>
</evidence>
<dbReference type="Proteomes" id="UP001139447">
    <property type="component" value="Unassembled WGS sequence"/>
</dbReference>
<dbReference type="InterPro" id="IPR002509">
    <property type="entry name" value="NODB_dom"/>
</dbReference>
<evidence type="ECO:0000259" key="4">
    <source>
        <dbReference type="PROSITE" id="PS51677"/>
    </source>
</evidence>
<dbReference type="PROSITE" id="PS51677">
    <property type="entry name" value="NODB"/>
    <property type="match status" value="1"/>
</dbReference>
<dbReference type="PANTHER" id="PTHR10587">
    <property type="entry name" value="GLYCOSYL TRANSFERASE-RELATED"/>
    <property type="match status" value="1"/>
</dbReference>
<gene>
    <name evidence="5" type="ORF">MMF98_13340</name>
</gene>
<protein>
    <submittedName>
        <fullName evidence="5">Polysaccharide deacetylase family protein</fullName>
    </submittedName>
</protein>
<dbReference type="EMBL" id="JALGBI010000001">
    <property type="protein sequence ID" value="MCJ0764193.1"/>
    <property type="molecule type" value="Genomic_DNA"/>
</dbReference>
<comment type="caution">
    <text evidence="5">The sequence shown here is derived from an EMBL/GenBank/DDBJ whole genome shotgun (WGS) entry which is preliminary data.</text>
</comment>
<evidence type="ECO:0000313" key="6">
    <source>
        <dbReference type="Proteomes" id="UP001139447"/>
    </source>
</evidence>
<feature type="signal peptide" evidence="3">
    <location>
        <begin position="1"/>
        <end position="19"/>
    </location>
</feature>
<dbReference type="AlphaFoldDB" id="A0A9X2AMX0"/>
<accession>A0A9X2AMX0</accession>
<evidence type="ECO:0000256" key="3">
    <source>
        <dbReference type="SAM" id="SignalP"/>
    </source>
</evidence>
<dbReference type="Pfam" id="PF01522">
    <property type="entry name" value="Polysacc_deac_1"/>
    <property type="match status" value="1"/>
</dbReference>
<reference evidence="5" key="1">
    <citation type="submission" date="2022-03" db="EMBL/GenBank/DDBJ databases">
        <authorList>
            <person name="Woo C.Y."/>
        </authorList>
    </citation>
    <scope>NUCLEOTIDE SEQUENCE</scope>
    <source>
        <strain evidence="5">CYS-02</strain>
    </source>
</reference>
<dbReference type="GO" id="GO:0046872">
    <property type="term" value="F:metal ion binding"/>
    <property type="evidence" value="ECO:0007669"/>
    <property type="project" value="UniProtKB-KW"/>
</dbReference>
<dbReference type="RefSeq" id="WP_243306767.1">
    <property type="nucleotide sequence ID" value="NZ_JALGBI010000001.1"/>
</dbReference>
<evidence type="ECO:0000256" key="2">
    <source>
        <dbReference type="ARBA" id="ARBA00022801"/>
    </source>
</evidence>
<feature type="domain" description="NodB homology" evidence="4">
    <location>
        <begin position="22"/>
        <end position="258"/>
    </location>
</feature>
<dbReference type="InterPro" id="IPR050248">
    <property type="entry name" value="Polysacc_deacetylase_ArnD"/>
</dbReference>
<dbReference type="InterPro" id="IPR011330">
    <property type="entry name" value="Glyco_hydro/deAcase_b/a-brl"/>
</dbReference>
<sequence length="315" mass="34363">MRFVLAFLLAWQLAAPAAAQDRVVSVTIDDLPFATAAPAGSLAQAGSATQALLAALSRNKVPADIFITGSLVEVEGEAPARRALLQAWADAGHRLHNHGYGHSRFSAMPAADYLADVRRGQAVVAELRRAGAGGVAYDGFFRAPYNDLGQTADDRKALLHVLAADGVRLAPFTVEHQDWLFDQAYQRALGRQDEALAKRIAAAYLAQLDAALAFAETLSGDTFQRHVPQVLLIHANRLNADYLDVMLAWLRARGYRFVTLQDALSDPAYASTDGYAGKWGFSWLHRWRMAMGLKNRLRDEPEAPDWVGAVAEGRE</sequence>
<dbReference type="GO" id="GO:0016020">
    <property type="term" value="C:membrane"/>
    <property type="evidence" value="ECO:0007669"/>
    <property type="project" value="TreeGrafter"/>
</dbReference>
<keyword evidence="2" id="KW-0378">Hydrolase</keyword>
<keyword evidence="6" id="KW-1185">Reference proteome</keyword>
<feature type="chain" id="PRO_5040846464" evidence="3">
    <location>
        <begin position="20"/>
        <end position="315"/>
    </location>
</feature>
<dbReference type="SUPFAM" id="SSF88713">
    <property type="entry name" value="Glycoside hydrolase/deacetylase"/>
    <property type="match status" value="1"/>
</dbReference>